<evidence type="ECO:0000313" key="2">
    <source>
        <dbReference type="Proteomes" id="UP001055811"/>
    </source>
</evidence>
<proteinExistence type="predicted"/>
<organism evidence="1 2">
    <name type="scientific">Cichorium intybus</name>
    <name type="common">Chicory</name>
    <dbReference type="NCBI Taxonomy" id="13427"/>
    <lineage>
        <taxon>Eukaryota</taxon>
        <taxon>Viridiplantae</taxon>
        <taxon>Streptophyta</taxon>
        <taxon>Embryophyta</taxon>
        <taxon>Tracheophyta</taxon>
        <taxon>Spermatophyta</taxon>
        <taxon>Magnoliopsida</taxon>
        <taxon>eudicotyledons</taxon>
        <taxon>Gunneridae</taxon>
        <taxon>Pentapetalae</taxon>
        <taxon>asterids</taxon>
        <taxon>campanulids</taxon>
        <taxon>Asterales</taxon>
        <taxon>Asteraceae</taxon>
        <taxon>Cichorioideae</taxon>
        <taxon>Cichorieae</taxon>
        <taxon>Cichoriinae</taxon>
        <taxon>Cichorium</taxon>
    </lineage>
</organism>
<reference evidence="1 2" key="2">
    <citation type="journal article" date="2022" name="Mol. Ecol. Resour.">
        <title>The genomes of chicory, endive, great burdock and yacon provide insights into Asteraceae paleo-polyploidization history and plant inulin production.</title>
        <authorList>
            <person name="Fan W."/>
            <person name="Wang S."/>
            <person name="Wang H."/>
            <person name="Wang A."/>
            <person name="Jiang F."/>
            <person name="Liu H."/>
            <person name="Zhao H."/>
            <person name="Xu D."/>
            <person name="Zhang Y."/>
        </authorList>
    </citation>
    <scope>NUCLEOTIDE SEQUENCE [LARGE SCALE GENOMIC DNA]</scope>
    <source>
        <strain evidence="2">cv. Punajuju</strain>
        <tissue evidence="1">Leaves</tissue>
    </source>
</reference>
<gene>
    <name evidence="1" type="ORF">L2E82_18565</name>
</gene>
<sequence length="95" mass="10227">MISSTTILLLIPSFTIANNHHIPPSPSPRFHVSHHTHFHRDVPSSLSAISRLVASASSHLIPDIGFLRTDVGLHIPPSTSTLPSTFCLCSLPSVT</sequence>
<dbReference type="EMBL" id="CM042011">
    <property type="protein sequence ID" value="KAI3768133.1"/>
    <property type="molecule type" value="Genomic_DNA"/>
</dbReference>
<dbReference type="Proteomes" id="UP001055811">
    <property type="component" value="Linkage Group LG03"/>
</dbReference>
<evidence type="ECO:0000313" key="1">
    <source>
        <dbReference type="EMBL" id="KAI3768133.1"/>
    </source>
</evidence>
<accession>A0ACB9FB60</accession>
<protein>
    <submittedName>
        <fullName evidence="1">Uncharacterized protein</fullName>
    </submittedName>
</protein>
<name>A0ACB9FB60_CICIN</name>
<keyword evidence="2" id="KW-1185">Reference proteome</keyword>
<comment type="caution">
    <text evidence="1">The sequence shown here is derived from an EMBL/GenBank/DDBJ whole genome shotgun (WGS) entry which is preliminary data.</text>
</comment>
<reference evidence="2" key="1">
    <citation type="journal article" date="2022" name="Mol. Ecol. Resour.">
        <title>The genomes of chicory, endive, great burdock and yacon provide insights into Asteraceae palaeo-polyploidization history and plant inulin production.</title>
        <authorList>
            <person name="Fan W."/>
            <person name="Wang S."/>
            <person name="Wang H."/>
            <person name="Wang A."/>
            <person name="Jiang F."/>
            <person name="Liu H."/>
            <person name="Zhao H."/>
            <person name="Xu D."/>
            <person name="Zhang Y."/>
        </authorList>
    </citation>
    <scope>NUCLEOTIDE SEQUENCE [LARGE SCALE GENOMIC DNA]</scope>
    <source>
        <strain evidence="2">cv. Punajuju</strain>
    </source>
</reference>